<reference evidence="3" key="1">
    <citation type="submission" date="2018-06" db="EMBL/GenBank/DDBJ databases">
        <authorList>
            <person name="Zhirakovskaya E."/>
        </authorList>
    </citation>
    <scope>NUCLEOTIDE SEQUENCE</scope>
</reference>
<evidence type="ECO:0000259" key="2">
    <source>
        <dbReference type="Pfam" id="PF01571"/>
    </source>
</evidence>
<dbReference type="Gene3D" id="3.30.1360.120">
    <property type="entry name" value="Probable tRNA modification gtpase trme, domain 1"/>
    <property type="match status" value="1"/>
</dbReference>
<dbReference type="NCBIfam" id="TIGR03317">
    <property type="entry name" value="ygfZ_signature"/>
    <property type="match status" value="1"/>
</dbReference>
<dbReference type="EMBL" id="UOGL01000152">
    <property type="protein sequence ID" value="VAX37920.1"/>
    <property type="molecule type" value="Genomic_DNA"/>
</dbReference>
<name>A0A3B1DS71_9ZZZZ</name>
<keyword evidence="1" id="KW-0809">Transit peptide</keyword>
<accession>A0A3B1DS71</accession>
<sequence length="356" mass="39456">MNTLLTPFKKVMTDCGAVYSDESTETPSHFGSPELEESTAQQNTVLFEFSNHKLLEFTGNDRTQFLHNFCTNDISGLSSGNWCEAFIPDIKSHALGHGLIFAEENSLWMEMAPHSTEALLPHFNKFSFLDDVTIEDQSQKWGLLFLSGPNAAQFLNTHLSNKDKLPELNEFQTIKITNVECKLARIDRLGQPGYLLKMLLSQLVDVWQQFVNAGIQPAGSEAYNALRIAAGYPLYGLDISEKELVQEVNRSAAAISFTKGCYLGQEPIARIDSLGHVNRLLCSFQLASKTGKLDSPVIYSETDDTEESTEIGAITSVAYSYLNKCQIAIGYVKTKSLSSKNPMFVLIGSQKTPVTK</sequence>
<dbReference type="PANTHER" id="PTHR43757">
    <property type="entry name" value="AMINOMETHYLTRANSFERASE"/>
    <property type="match status" value="1"/>
</dbReference>
<dbReference type="InterPro" id="IPR028896">
    <property type="entry name" value="GcvT/YgfZ/DmdA"/>
</dbReference>
<dbReference type="AlphaFoldDB" id="A0A3B1DS71"/>
<dbReference type="InterPro" id="IPR006222">
    <property type="entry name" value="GCVT_N"/>
</dbReference>
<dbReference type="PIRSF" id="PIRSF006487">
    <property type="entry name" value="GcvT"/>
    <property type="match status" value="1"/>
</dbReference>
<dbReference type="GO" id="GO:0005739">
    <property type="term" value="C:mitochondrion"/>
    <property type="evidence" value="ECO:0007669"/>
    <property type="project" value="TreeGrafter"/>
</dbReference>
<dbReference type="InterPro" id="IPR017703">
    <property type="entry name" value="YgfZ/GCV_T_CS"/>
</dbReference>
<dbReference type="SUPFAM" id="SSF101790">
    <property type="entry name" value="Aminomethyltransferase beta-barrel domain"/>
    <property type="match status" value="1"/>
</dbReference>
<dbReference type="InterPro" id="IPR029043">
    <property type="entry name" value="GcvT/YgfZ_C"/>
</dbReference>
<gene>
    <name evidence="3" type="ORF">MNBD_PLANCTO02-872</name>
</gene>
<feature type="non-terminal residue" evidence="3">
    <location>
        <position position="356"/>
    </location>
</feature>
<dbReference type="PANTHER" id="PTHR43757:SF14">
    <property type="entry name" value="GLYCINE CLEAVAGE T-PROTEIN FAMILY"/>
    <property type="match status" value="1"/>
</dbReference>
<feature type="domain" description="GCVT N-terminal" evidence="2">
    <location>
        <begin position="33"/>
        <end position="249"/>
    </location>
</feature>
<organism evidence="3">
    <name type="scientific">hydrothermal vent metagenome</name>
    <dbReference type="NCBI Taxonomy" id="652676"/>
    <lineage>
        <taxon>unclassified sequences</taxon>
        <taxon>metagenomes</taxon>
        <taxon>ecological metagenomes</taxon>
    </lineage>
</organism>
<dbReference type="SUPFAM" id="SSF103025">
    <property type="entry name" value="Folate-binding domain"/>
    <property type="match status" value="1"/>
</dbReference>
<proteinExistence type="predicted"/>
<evidence type="ECO:0000256" key="1">
    <source>
        <dbReference type="ARBA" id="ARBA00022946"/>
    </source>
</evidence>
<evidence type="ECO:0000313" key="3">
    <source>
        <dbReference type="EMBL" id="VAX37920.1"/>
    </source>
</evidence>
<protein>
    <submittedName>
        <fullName evidence="3">tRNA-modifying protein YgfZ</fullName>
    </submittedName>
</protein>
<dbReference type="InterPro" id="IPR027266">
    <property type="entry name" value="TrmE/GcvT-like"/>
</dbReference>
<dbReference type="Pfam" id="PF01571">
    <property type="entry name" value="GCV_T"/>
    <property type="match status" value="1"/>
</dbReference>